<protein>
    <submittedName>
        <fullName evidence="2">Diheme cytochrome c</fullName>
    </submittedName>
</protein>
<dbReference type="InterPro" id="IPR036280">
    <property type="entry name" value="Multihaem_cyt_sf"/>
</dbReference>
<comment type="caution">
    <text evidence="2">The sequence shown here is derived from an EMBL/GenBank/DDBJ whole genome shotgun (WGS) entry which is preliminary data.</text>
</comment>
<dbReference type="AlphaFoldDB" id="A0A318GVR7"/>
<dbReference type="SUPFAM" id="SSF48695">
    <property type="entry name" value="Multiheme cytochromes"/>
    <property type="match status" value="1"/>
</dbReference>
<accession>A0A318GVR7</accession>
<feature type="chain" id="PRO_5016368098" evidence="1">
    <location>
        <begin position="35"/>
        <end position="167"/>
    </location>
</feature>
<dbReference type="EMBL" id="QJJS01000018">
    <property type="protein sequence ID" value="PXW93658.1"/>
    <property type="molecule type" value="Genomic_DNA"/>
</dbReference>
<organism evidence="2 3">
    <name type="scientific">Sphaerotilus hippei</name>
    <dbReference type="NCBI Taxonomy" id="744406"/>
    <lineage>
        <taxon>Bacteria</taxon>
        <taxon>Pseudomonadati</taxon>
        <taxon>Pseudomonadota</taxon>
        <taxon>Betaproteobacteria</taxon>
        <taxon>Burkholderiales</taxon>
        <taxon>Sphaerotilaceae</taxon>
        <taxon>Sphaerotilus</taxon>
    </lineage>
</organism>
<name>A0A318GVR7_9BURK</name>
<evidence type="ECO:0000313" key="3">
    <source>
        <dbReference type="Proteomes" id="UP000247811"/>
    </source>
</evidence>
<dbReference type="InterPro" id="IPR018588">
    <property type="entry name" value="Dihaem_cytochrome-c"/>
</dbReference>
<proteinExistence type="predicted"/>
<gene>
    <name evidence="2" type="ORF">C7444_11827</name>
</gene>
<reference evidence="2 3" key="1">
    <citation type="submission" date="2018-05" db="EMBL/GenBank/DDBJ databases">
        <title>Genomic Encyclopedia of Type Strains, Phase IV (KMG-IV): sequencing the most valuable type-strain genomes for metagenomic binning, comparative biology and taxonomic classification.</title>
        <authorList>
            <person name="Goeker M."/>
        </authorList>
    </citation>
    <scope>NUCLEOTIDE SEQUENCE [LARGE SCALE GENOMIC DNA]</scope>
    <source>
        <strain evidence="2 3">DSM 566</strain>
    </source>
</reference>
<dbReference type="RefSeq" id="WP_110401921.1">
    <property type="nucleotide sequence ID" value="NZ_QJJS01000018.1"/>
</dbReference>
<evidence type="ECO:0000313" key="2">
    <source>
        <dbReference type="EMBL" id="PXW93658.1"/>
    </source>
</evidence>
<feature type="signal peptide" evidence="1">
    <location>
        <begin position="1"/>
        <end position="34"/>
    </location>
</feature>
<keyword evidence="1" id="KW-0732">Signal</keyword>
<dbReference type="OrthoDB" id="5296814at2"/>
<sequence>MTVIHPLLPSTRLRRMLPLFMLALAGLAPPPVRADDDRRLAVPLLPLYQQECASCHMAYPPGLLPAASWSRLMGGLDRHYGTDASLDEASITRISRWLQAHAGTGRRVLERPPEDRITRSAWFVRQHDEVAPAVWKRASIGSPAHCIACHAGADRGDFDEDRVRIPR</sequence>
<dbReference type="Pfam" id="PF09626">
    <property type="entry name" value="DHC"/>
    <property type="match status" value="1"/>
</dbReference>
<evidence type="ECO:0000256" key="1">
    <source>
        <dbReference type="SAM" id="SignalP"/>
    </source>
</evidence>
<dbReference type="Proteomes" id="UP000247811">
    <property type="component" value="Unassembled WGS sequence"/>
</dbReference>
<keyword evidence="3" id="KW-1185">Reference proteome</keyword>